<protein>
    <submittedName>
        <fullName evidence="2">Uncharacterized protein</fullName>
    </submittedName>
</protein>
<dbReference type="EMBL" id="QCYY01000528">
    <property type="protein sequence ID" value="ROT84558.1"/>
    <property type="molecule type" value="Genomic_DNA"/>
</dbReference>
<organism evidence="2 3">
    <name type="scientific">Penaeus vannamei</name>
    <name type="common">Whiteleg shrimp</name>
    <name type="synonym">Litopenaeus vannamei</name>
    <dbReference type="NCBI Taxonomy" id="6689"/>
    <lineage>
        <taxon>Eukaryota</taxon>
        <taxon>Metazoa</taxon>
        <taxon>Ecdysozoa</taxon>
        <taxon>Arthropoda</taxon>
        <taxon>Crustacea</taxon>
        <taxon>Multicrustacea</taxon>
        <taxon>Malacostraca</taxon>
        <taxon>Eumalacostraca</taxon>
        <taxon>Eucarida</taxon>
        <taxon>Decapoda</taxon>
        <taxon>Dendrobranchiata</taxon>
        <taxon>Penaeoidea</taxon>
        <taxon>Penaeidae</taxon>
        <taxon>Penaeus</taxon>
    </lineage>
</organism>
<dbReference type="Proteomes" id="UP000283509">
    <property type="component" value="Unassembled WGS sequence"/>
</dbReference>
<reference evidence="2 3" key="2">
    <citation type="submission" date="2019-01" db="EMBL/GenBank/DDBJ databases">
        <title>The decoding of complex shrimp genome reveals the adaptation for benthos swimmer, frequently molting mechanism and breeding impact on genome.</title>
        <authorList>
            <person name="Sun Y."/>
            <person name="Gao Y."/>
            <person name="Yu Y."/>
        </authorList>
    </citation>
    <scope>NUCLEOTIDE SEQUENCE [LARGE SCALE GENOMIC DNA]</scope>
    <source>
        <tissue evidence="2">Muscle</tissue>
    </source>
</reference>
<evidence type="ECO:0000313" key="2">
    <source>
        <dbReference type="EMBL" id="ROT84558.1"/>
    </source>
</evidence>
<comment type="caution">
    <text evidence="2">The sequence shown here is derived from an EMBL/GenBank/DDBJ whole genome shotgun (WGS) entry which is preliminary data.</text>
</comment>
<gene>
    <name evidence="2" type="ORF">C7M84_022250</name>
</gene>
<feature type="region of interest" description="Disordered" evidence="1">
    <location>
        <begin position="391"/>
        <end position="411"/>
    </location>
</feature>
<evidence type="ECO:0000313" key="3">
    <source>
        <dbReference type="Proteomes" id="UP000283509"/>
    </source>
</evidence>
<reference evidence="2 3" key="1">
    <citation type="submission" date="2018-04" db="EMBL/GenBank/DDBJ databases">
        <authorList>
            <person name="Zhang X."/>
            <person name="Yuan J."/>
            <person name="Li F."/>
            <person name="Xiang J."/>
        </authorList>
    </citation>
    <scope>NUCLEOTIDE SEQUENCE [LARGE SCALE GENOMIC DNA]</scope>
    <source>
        <tissue evidence="2">Muscle</tissue>
    </source>
</reference>
<proteinExistence type="predicted"/>
<keyword evidence="3" id="KW-1185">Reference proteome</keyword>
<feature type="region of interest" description="Disordered" evidence="1">
    <location>
        <begin position="106"/>
        <end position="136"/>
    </location>
</feature>
<sequence length="447" mass="48399">MARNPIWLTDMMFTNASQRLHLVGSTIRTSNFTAENHTLAAGSFPAVPSTAVVFVSVVIAIITPRQPFDSASLGAEGPAGAGSGRISFAFFQVSMSGCRCGCPRAPSSPISSRSRERERRSCVVPGESHGRKFAPPHRCSQKGHCFPSLPMTPPFKRARFQFSRSDHSSSPHRPRPPHISPIHRFAPTSALPPNPSSISSFPLVPASLLPPPLTSSSFANVLHPLLSLVSTPPPVLPHRLFSPPFLYSPILSLPFFPFLIISPYLHSSSLLPLPHASLHPLLPYPSFPFPLLSLPPSPSSHPYFSLPPPCPPFSLPSFPSPCPHPPLPSCPYLPSPPSPSPPSLLLTHPPPPSSSIPFFLIPHSPSLLRPILPSPPLLFLPLLLPPSVLTDSNSSKETIKKRRREGPLSERPLNRQFGCVSSLCFSWWEGGGGLVFDIPTRLSLNTT</sequence>
<accession>A0A423U764</accession>
<name>A0A423U764_PENVA</name>
<dbReference type="AlphaFoldDB" id="A0A423U764"/>
<evidence type="ECO:0000256" key="1">
    <source>
        <dbReference type="SAM" id="MobiDB-lite"/>
    </source>
</evidence>